<dbReference type="InterPro" id="IPR041492">
    <property type="entry name" value="HAD_2"/>
</dbReference>
<name>A0A8T5UWU6_9EURY</name>
<dbReference type="InterPro" id="IPR050155">
    <property type="entry name" value="HAD-like_hydrolase_sf"/>
</dbReference>
<accession>A0A8T5UWU6</accession>
<keyword evidence="2" id="KW-1185">Reference proteome</keyword>
<keyword evidence="1" id="KW-0378">Hydrolase</keyword>
<dbReference type="SFLD" id="SFLDG01129">
    <property type="entry name" value="C1.5:_HAD__Beta-PGM__Phosphata"/>
    <property type="match status" value="1"/>
</dbReference>
<dbReference type="GO" id="GO:0006281">
    <property type="term" value="P:DNA repair"/>
    <property type="evidence" value="ECO:0007669"/>
    <property type="project" value="TreeGrafter"/>
</dbReference>
<organism evidence="1 2">
    <name type="scientific">Methanobacterium spitsbergense</name>
    <dbReference type="NCBI Taxonomy" id="2874285"/>
    <lineage>
        <taxon>Archaea</taxon>
        <taxon>Methanobacteriati</taxon>
        <taxon>Methanobacteriota</taxon>
        <taxon>Methanomada group</taxon>
        <taxon>Methanobacteria</taxon>
        <taxon>Methanobacteriales</taxon>
        <taxon>Methanobacteriaceae</taxon>
        <taxon>Methanobacterium</taxon>
    </lineage>
</organism>
<dbReference type="Proteomes" id="UP000825933">
    <property type="component" value="Unassembled WGS sequence"/>
</dbReference>
<dbReference type="InterPro" id="IPR036412">
    <property type="entry name" value="HAD-like_sf"/>
</dbReference>
<dbReference type="AlphaFoldDB" id="A0A8T5UWU6"/>
<dbReference type="Pfam" id="PF13419">
    <property type="entry name" value="HAD_2"/>
    <property type="match status" value="1"/>
</dbReference>
<reference evidence="2" key="1">
    <citation type="journal article" date="2022" name="Microbiol. Resour. Announc.">
        <title>Draft Genome Sequence of a Methanogenic Archaeon from West Spitsbergen Permafrost.</title>
        <authorList>
            <person name="Trubitsyn V."/>
            <person name="Rivkina E."/>
            <person name="Shcherbakova V."/>
        </authorList>
    </citation>
    <scope>NUCLEOTIDE SEQUENCE [LARGE SCALE GENOMIC DNA]</scope>
    <source>
        <strain evidence="2">VT</strain>
    </source>
</reference>
<sequence length="226" mass="25113">MDKLVLFDIDKTLLVGSTFHYAALKEALSQVYGIKNPRSIPNMQGMTDLKIIYTTLALEKLDSDTIKSGLDECMDLMYLNFKVALQNKDLIVLDGVRLLLENLQRLEIPMGLVTGNMEAIAWLKLEKVGLKKYFQFGGFGDRVVKRSSLVKDAIAESEKNLGKINYENIFLVGDTPRDILSGQKVGVKTIGVATGDFSNHELILAGADFILNDLKDTKTVLDIILN</sequence>
<evidence type="ECO:0000313" key="1">
    <source>
        <dbReference type="EMBL" id="MBZ2165149.1"/>
    </source>
</evidence>
<protein>
    <submittedName>
        <fullName evidence="1">HAD hydrolase-like protein</fullName>
    </submittedName>
</protein>
<dbReference type="InterPro" id="IPR023214">
    <property type="entry name" value="HAD_sf"/>
</dbReference>
<dbReference type="PANTHER" id="PTHR43434">
    <property type="entry name" value="PHOSPHOGLYCOLATE PHOSPHATASE"/>
    <property type="match status" value="1"/>
</dbReference>
<dbReference type="Gene3D" id="3.40.50.1000">
    <property type="entry name" value="HAD superfamily/HAD-like"/>
    <property type="match status" value="1"/>
</dbReference>
<comment type="caution">
    <text evidence="1">The sequence shown here is derived from an EMBL/GenBank/DDBJ whole genome shotgun (WGS) entry which is preliminary data.</text>
</comment>
<dbReference type="GO" id="GO:0005829">
    <property type="term" value="C:cytosol"/>
    <property type="evidence" value="ECO:0007669"/>
    <property type="project" value="TreeGrafter"/>
</dbReference>
<dbReference type="Gene3D" id="1.10.150.240">
    <property type="entry name" value="Putative phosphatase, domain 2"/>
    <property type="match status" value="1"/>
</dbReference>
<evidence type="ECO:0000313" key="2">
    <source>
        <dbReference type="Proteomes" id="UP000825933"/>
    </source>
</evidence>
<dbReference type="PANTHER" id="PTHR43434:SF1">
    <property type="entry name" value="PHOSPHOGLYCOLATE PHOSPHATASE"/>
    <property type="match status" value="1"/>
</dbReference>
<proteinExistence type="predicted"/>
<dbReference type="SFLD" id="SFLDS00003">
    <property type="entry name" value="Haloacid_Dehalogenase"/>
    <property type="match status" value="1"/>
</dbReference>
<dbReference type="InterPro" id="IPR023198">
    <property type="entry name" value="PGP-like_dom2"/>
</dbReference>
<dbReference type="EMBL" id="JAIOUQ010000003">
    <property type="protein sequence ID" value="MBZ2165149.1"/>
    <property type="molecule type" value="Genomic_DNA"/>
</dbReference>
<dbReference type="RefSeq" id="WP_223790774.1">
    <property type="nucleotide sequence ID" value="NZ_JAIOUQ010000003.1"/>
</dbReference>
<dbReference type="GO" id="GO:0008967">
    <property type="term" value="F:phosphoglycolate phosphatase activity"/>
    <property type="evidence" value="ECO:0007669"/>
    <property type="project" value="TreeGrafter"/>
</dbReference>
<gene>
    <name evidence="1" type="ORF">K8N75_03710</name>
</gene>
<dbReference type="SUPFAM" id="SSF56784">
    <property type="entry name" value="HAD-like"/>
    <property type="match status" value="1"/>
</dbReference>